<protein>
    <submittedName>
        <fullName evidence="2">Transcriptional activator of maltose regulon, MalT</fullName>
    </submittedName>
</protein>
<feature type="non-terminal residue" evidence="2">
    <location>
        <position position="1"/>
    </location>
</feature>
<feature type="non-terminal residue" evidence="2">
    <location>
        <position position="340"/>
    </location>
</feature>
<gene>
    <name evidence="2" type="ORF">AVDCRST_MAG93-9086</name>
</gene>
<name>A0A6J4NDG6_9CHLR</name>
<proteinExistence type="predicted"/>
<dbReference type="AlphaFoldDB" id="A0A6J4NDG6"/>
<reference evidence="2" key="1">
    <citation type="submission" date="2020-02" db="EMBL/GenBank/DDBJ databases">
        <authorList>
            <person name="Meier V. D."/>
        </authorList>
    </citation>
    <scope>NUCLEOTIDE SEQUENCE</scope>
    <source>
        <strain evidence="2">AVDCRST_MAG93</strain>
    </source>
</reference>
<sequence>GNHHRKVAWLSLDAGDSNPIMFLRYLIAALQTTAPDVGATTAQLLQSPQALPAETLLPLLINDLVGLVEPTILVLDDYHIIDSPAVHQAVMFLLDHVPPQLHVVLASRADPPMALSRFRARGILNELRANDLRFTPDEAASFLQDVTGLNLSADEVTALEARTEGWIAGLQLAALSLRDRTGTERMEFIENFAGSHRFIVDYLIDEVLAHQPAHLQTFLLRTSILERLSGPLCDAVVLGEQGGGGQSAEKGGAAFSQILLQELERANLFIIPLDDARRWYRYHHLFAQVLRERLITGTSAETVATLHRNASGWFEEQGLIAEAVHHALAAQDWERVVRLI</sequence>
<evidence type="ECO:0000259" key="1">
    <source>
        <dbReference type="Pfam" id="PF25873"/>
    </source>
</evidence>
<feature type="domain" description="MalT-like winged helix" evidence="1">
    <location>
        <begin position="205"/>
        <end position="295"/>
    </location>
</feature>
<dbReference type="Pfam" id="PF25873">
    <property type="entry name" value="WHD_MalT"/>
    <property type="match status" value="1"/>
</dbReference>
<organism evidence="2">
    <name type="scientific">uncultured Chloroflexia bacterium</name>
    <dbReference type="NCBI Taxonomy" id="1672391"/>
    <lineage>
        <taxon>Bacteria</taxon>
        <taxon>Bacillati</taxon>
        <taxon>Chloroflexota</taxon>
        <taxon>Chloroflexia</taxon>
        <taxon>environmental samples</taxon>
    </lineage>
</organism>
<dbReference type="InterPro" id="IPR059106">
    <property type="entry name" value="WHD_MalT"/>
</dbReference>
<evidence type="ECO:0000313" key="2">
    <source>
        <dbReference type="EMBL" id="CAA9379751.1"/>
    </source>
</evidence>
<accession>A0A6J4NDG6</accession>
<dbReference type="EMBL" id="CADCTR010003047">
    <property type="protein sequence ID" value="CAA9379751.1"/>
    <property type="molecule type" value="Genomic_DNA"/>
</dbReference>